<dbReference type="Proteomes" id="UP000552864">
    <property type="component" value="Unassembled WGS sequence"/>
</dbReference>
<dbReference type="EMBL" id="JABAHZ010000005">
    <property type="protein sequence ID" value="NLR81110.1"/>
    <property type="molecule type" value="Genomic_DNA"/>
</dbReference>
<dbReference type="SUPFAM" id="SSF51182">
    <property type="entry name" value="RmlC-like cupins"/>
    <property type="match status" value="1"/>
</dbReference>
<evidence type="ECO:0000313" key="1">
    <source>
        <dbReference type="EMBL" id="NLR81110.1"/>
    </source>
</evidence>
<name>A0A847SD22_9BACT</name>
<comment type="caution">
    <text evidence="1">The sequence shown here is derived from an EMBL/GenBank/DDBJ whole genome shotgun (WGS) entry which is preliminary data.</text>
</comment>
<sequence length="142" mass="16364">MNPSLIEIYTHPGEGYNPFFIKDSWQVAQLNYMPDQDIFGIEKMDKHEQTDEVFILLRGTAVLIAAEEQITGFVFQCIDMKPGITYNIPVNMWHNIAMKQDAEVIIVEKSNTHLGDFVYKPLSQQEKSELNKQIQDTLNQSI</sequence>
<organism evidence="1 2">
    <name type="scientific">Chitinophaga eiseniae</name>
    <dbReference type="NCBI Taxonomy" id="634771"/>
    <lineage>
        <taxon>Bacteria</taxon>
        <taxon>Pseudomonadati</taxon>
        <taxon>Bacteroidota</taxon>
        <taxon>Chitinophagia</taxon>
        <taxon>Chitinophagales</taxon>
        <taxon>Chitinophagaceae</taxon>
        <taxon>Chitinophaga</taxon>
    </lineage>
</organism>
<dbReference type="RefSeq" id="WP_168740762.1">
    <property type="nucleotide sequence ID" value="NZ_JABAHZ010000005.1"/>
</dbReference>
<protein>
    <submittedName>
        <fullName evidence="1">Uncharacterized protein</fullName>
    </submittedName>
</protein>
<gene>
    <name evidence="1" type="ORF">HGH91_20945</name>
</gene>
<reference evidence="1 2" key="1">
    <citation type="submission" date="2020-04" db="EMBL/GenBank/DDBJ databases">
        <authorList>
            <person name="Yin C."/>
        </authorList>
    </citation>
    <scope>NUCLEOTIDE SEQUENCE [LARGE SCALE GENOMIC DNA]</scope>
    <source>
        <strain evidence="1 2">Ak56</strain>
    </source>
</reference>
<dbReference type="AlphaFoldDB" id="A0A847SD22"/>
<proteinExistence type="predicted"/>
<accession>A0A847SD22</accession>
<dbReference type="InterPro" id="IPR014710">
    <property type="entry name" value="RmlC-like_jellyroll"/>
</dbReference>
<keyword evidence="2" id="KW-1185">Reference proteome</keyword>
<dbReference type="InterPro" id="IPR011051">
    <property type="entry name" value="RmlC_Cupin_sf"/>
</dbReference>
<evidence type="ECO:0000313" key="2">
    <source>
        <dbReference type="Proteomes" id="UP000552864"/>
    </source>
</evidence>
<dbReference type="Gene3D" id="2.60.120.10">
    <property type="entry name" value="Jelly Rolls"/>
    <property type="match status" value="1"/>
</dbReference>